<keyword evidence="2" id="KW-0067">ATP-binding</keyword>
<dbReference type="InterPro" id="IPR013767">
    <property type="entry name" value="PAS_fold"/>
</dbReference>
<dbReference type="PROSITE" id="PS51371">
    <property type="entry name" value="CBS"/>
    <property type="match status" value="1"/>
</dbReference>
<dbReference type="Pfam" id="PF25601">
    <property type="entry name" value="AAA_lid_14"/>
    <property type="match status" value="1"/>
</dbReference>
<dbReference type="PANTHER" id="PTHR32071">
    <property type="entry name" value="TRANSCRIPTIONAL REGULATORY PROTEIN"/>
    <property type="match status" value="1"/>
</dbReference>
<accession>A0ABR8QNY8</accession>
<evidence type="ECO:0000256" key="4">
    <source>
        <dbReference type="ARBA" id="ARBA00023163"/>
    </source>
</evidence>
<dbReference type="InterPro" id="IPR027417">
    <property type="entry name" value="P-loop_NTPase"/>
</dbReference>
<dbReference type="SUPFAM" id="SSF46689">
    <property type="entry name" value="Homeodomain-like"/>
    <property type="match status" value="1"/>
</dbReference>
<dbReference type="InterPro" id="IPR058031">
    <property type="entry name" value="AAA_lid_NorR"/>
</dbReference>
<keyword evidence="10" id="KW-1185">Reference proteome</keyword>
<organism evidence="9 10">
    <name type="scientific">Cytobacillus stercorigallinarum</name>
    <dbReference type="NCBI Taxonomy" id="2762240"/>
    <lineage>
        <taxon>Bacteria</taxon>
        <taxon>Bacillati</taxon>
        <taxon>Bacillota</taxon>
        <taxon>Bacilli</taxon>
        <taxon>Bacillales</taxon>
        <taxon>Bacillaceae</taxon>
        <taxon>Cytobacillus</taxon>
    </lineage>
</organism>
<sequence length="600" mass="68875">MFIEDRSKTREKLEREEFLKVRYWMSPDPPCISLGDTLGQASEKMNRYQVSSLPVIDDHKKLVGIVSMKKLFSYLLKGQDKDVTIHPVPTKNFAYVRLDDSILYAASFPYEELPVVDENDYVVGMIHTRDMMDGYKKWIHRMEQQENASEVLKVILERAYEGIAVVDQYGVVQEFNEAYSQFIGVKREDAIGRHVTEVIENTNLHQTVKTATPERGVVQRINGQDMIVHRIPLWQDGRVIGAIGMLIFEGVTEVYKIYQSLQKNQQEDNHVRPFVEQLKNDRHVTLDDIVGESREIKEIKRLTRRAARTMATTLITGESGTGKEMIAKSMHALSPFAEGPFISVNCGAIPESLFESELFGYEEGAFTGAKKGGKLGKFELAQYGTLFLDEIGELPLVMQTKLLRVLQEKEGERIGGNKKYPIRARIIAATNRNLKKCIQEGSFREDLYYRLNIIEIPLPSLKERKTDIPLLLNDYTKKICKQYQIEEKTYTPEAIGVLVQRDWPGNIRELVNVIERLVTLVEQTVIDITHVHTYLAEQPKAITKEPSLIEEAKDMGRKRERDLIIDTLRQVGGNKKKAAERLGIHRTTLYQKLKKFQIQM</sequence>
<dbReference type="InterPro" id="IPR002078">
    <property type="entry name" value="Sigma_54_int"/>
</dbReference>
<evidence type="ECO:0000256" key="3">
    <source>
        <dbReference type="ARBA" id="ARBA00023015"/>
    </source>
</evidence>
<dbReference type="SMART" id="SM00382">
    <property type="entry name" value="AAA"/>
    <property type="match status" value="1"/>
</dbReference>
<dbReference type="Gene3D" id="1.10.8.60">
    <property type="match status" value="1"/>
</dbReference>
<dbReference type="EMBL" id="JACSQT010000003">
    <property type="protein sequence ID" value="MBD7937240.1"/>
    <property type="molecule type" value="Genomic_DNA"/>
</dbReference>
<dbReference type="InterPro" id="IPR000644">
    <property type="entry name" value="CBS_dom"/>
</dbReference>
<dbReference type="Pfam" id="PF00158">
    <property type="entry name" value="Sigma54_activat"/>
    <property type="match status" value="1"/>
</dbReference>
<dbReference type="InterPro" id="IPR000014">
    <property type="entry name" value="PAS"/>
</dbReference>
<dbReference type="Pfam" id="PF00989">
    <property type="entry name" value="PAS"/>
    <property type="match status" value="1"/>
</dbReference>
<evidence type="ECO:0000256" key="1">
    <source>
        <dbReference type="ARBA" id="ARBA00022741"/>
    </source>
</evidence>
<keyword evidence="1" id="KW-0547">Nucleotide-binding</keyword>
<feature type="domain" description="CBS" evidence="8">
    <location>
        <begin position="25"/>
        <end position="81"/>
    </location>
</feature>
<proteinExistence type="predicted"/>
<dbReference type="InterPro" id="IPR009057">
    <property type="entry name" value="Homeodomain-like_sf"/>
</dbReference>
<dbReference type="InterPro" id="IPR002197">
    <property type="entry name" value="HTH_Fis"/>
</dbReference>
<dbReference type="InterPro" id="IPR025944">
    <property type="entry name" value="Sigma_54_int_dom_CS"/>
</dbReference>
<dbReference type="PROSITE" id="PS00688">
    <property type="entry name" value="SIGMA54_INTERACT_3"/>
    <property type="match status" value="1"/>
</dbReference>
<dbReference type="Pfam" id="PF00571">
    <property type="entry name" value="CBS"/>
    <property type="match status" value="2"/>
</dbReference>
<protein>
    <submittedName>
        <fullName evidence="9">Sigma 54-interacting transcriptional regulator</fullName>
    </submittedName>
</protein>
<dbReference type="Gene3D" id="1.10.10.60">
    <property type="entry name" value="Homeodomain-like"/>
    <property type="match status" value="1"/>
</dbReference>
<dbReference type="CDD" id="cd02205">
    <property type="entry name" value="CBS_pair_SF"/>
    <property type="match status" value="1"/>
</dbReference>
<evidence type="ECO:0000313" key="9">
    <source>
        <dbReference type="EMBL" id="MBD7937240.1"/>
    </source>
</evidence>
<dbReference type="SMART" id="SM00116">
    <property type="entry name" value="CBS"/>
    <property type="match status" value="2"/>
</dbReference>
<dbReference type="PRINTS" id="PR01590">
    <property type="entry name" value="HTHFIS"/>
</dbReference>
<comment type="caution">
    <text evidence="9">The sequence shown here is derived from an EMBL/GenBank/DDBJ whole genome shotgun (WGS) entry which is preliminary data.</text>
</comment>
<evidence type="ECO:0000256" key="2">
    <source>
        <dbReference type="ARBA" id="ARBA00022840"/>
    </source>
</evidence>
<dbReference type="InterPro" id="IPR046342">
    <property type="entry name" value="CBS_dom_sf"/>
</dbReference>
<dbReference type="Proteomes" id="UP000657931">
    <property type="component" value="Unassembled WGS sequence"/>
</dbReference>
<dbReference type="PROSITE" id="PS50045">
    <property type="entry name" value="SIGMA54_INTERACT_4"/>
    <property type="match status" value="1"/>
</dbReference>
<keyword evidence="4" id="KW-0804">Transcription</keyword>
<feature type="domain" description="PAS" evidence="7">
    <location>
        <begin position="148"/>
        <end position="199"/>
    </location>
</feature>
<dbReference type="InterPro" id="IPR003593">
    <property type="entry name" value="AAA+_ATPase"/>
</dbReference>
<dbReference type="Gene3D" id="3.10.580.10">
    <property type="entry name" value="CBS-domain"/>
    <property type="match status" value="1"/>
</dbReference>
<evidence type="ECO:0000259" key="6">
    <source>
        <dbReference type="PROSITE" id="PS50045"/>
    </source>
</evidence>
<evidence type="ECO:0000256" key="5">
    <source>
        <dbReference type="PROSITE-ProRule" id="PRU00703"/>
    </source>
</evidence>
<dbReference type="SUPFAM" id="SSF52540">
    <property type="entry name" value="P-loop containing nucleoside triphosphate hydrolases"/>
    <property type="match status" value="1"/>
</dbReference>
<dbReference type="NCBIfam" id="TIGR00229">
    <property type="entry name" value="sensory_box"/>
    <property type="match status" value="1"/>
</dbReference>
<dbReference type="PROSITE" id="PS50112">
    <property type="entry name" value="PAS"/>
    <property type="match status" value="1"/>
</dbReference>
<dbReference type="SUPFAM" id="SSF54631">
    <property type="entry name" value="CBS-domain pair"/>
    <property type="match status" value="1"/>
</dbReference>
<reference evidence="9 10" key="1">
    <citation type="submission" date="2020-08" db="EMBL/GenBank/DDBJ databases">
        <title>A Genomic Blueprint of the Chicken Gut Microbiome.</title>
        <authorList>
            <person name="Gilroy R."/>
            <person name="Ravi A."/>
            <person name="Getino M."/>
            <person name="Pursley I."/>
            <person name="Horton D.L."/>
            <person name="Alikhan N.-F."/>
            <person name="Baker D."/>
            <person name="Gharbi K."/>
            <person name="Hall N."/>
            <person name="Watson M."/>
            <person name="Adriaenssens E.M."/>
            <person name="Foster-Nyarko E."/>
            <person name="Jarju S."/>
            <person name="Secka A."/>
            <person name="Antonio M."/>
            <person name="Oren A."/>
            <person name="Chaudhuri R."/>
            <person name="La Ragione R.M."/>
            <person name="Hildebrand F."/>
            <person name="Pallen M.J."/>
        </authorList>
    </citation>
    <scope>NUCLEOTIDE SEQUENCE [LARGE SCALE GENOMIC DNA]</scope>
    <source>
        <strain evidence="9 10">Sa5YUA1</strain>
    </source>
</reference>
<name>A0ABR8QNY8_9BACI</name>
<dbReference type="Gene3D" id="3.40.50.300">
    <property type="entry name" value="P-loop containing nucleotide triphosphate hydrolases"/>
    <property type="match status" value="1"/>
</dbReference>
<evidence type="ECO:0000313" key="10">
    <source>
        <dbReference type="Proteomes" id="UP000657931"/>
    </source>
</evidence>
<dbReference type="Pfam" id="PF02954">
    <property type="entry name" value="HTH_8"/>
    <property type="match status" value="1"/>
</dbReference>
<dbReference type="Gene3D" id="3.30.450.20">
    <property type="entry name" value="PAS domain"/>
    <property type="match status" value="1"/>
</dbReference>
<feature type="domain" description="Sigma-54 factor interaction" evidence="6">
    <location>
        <begin position="289"/>
        <end position="519"/>
    </location>
</feature>
<gene>
    <name evidence="9" type="ORF">H9655_09365</name>
</gene>
<keyword evidence="5" id="KW-0129">CBS domain</keyword>
<dbReference type="SUPFAM" id="SSF55785">
    <property type="entry name" value="PYP-like sensor domain (PAS domain)"/>
    <property type="match status" value="1"/>
</dbReference>
<dbReference type="PANTHER" id="PTHR32071:SF57">
    <property type="entry name" value="C4-DICARBOXYLATE TRANSPORT TRANSCRIPTIONAL REGULATORY PROTEIN DCTD"/>
    <property type="match status" value="1"/>
</dbReference>
<dbReference type="InterPro" id="IPR035965">
    <property type="entry name" value="PAS-like_dom_sf"/>
</dbReference>
<evidence type="ECO:0000259" key="8">
    <source>
        <dbReference type="PROSITE" id="PS51371"/>
    </source>
</evidence>
<keyword evidence="3" id="KW-0805">Transcription regulation</keyword>
<dbReference type="RefSeq" id="WP_191813261.1">
    <property type="nucleotide sequence ID" value="NZ_JACSQT010000003.1"/>
</dbReference>
<evidence type="ECO:0000259" key="7">
    <source>
        <dbReference type="PROSITE" id="PS50112"/>
    </source>
</evidence>
<dbReference type="CDD" id="cd00009">
    <property type="entry name" value="AAA"/>
    <property type="match status" value="1"/>
</dbReference>